<name>A0A5C6AKB9_9BACT</name>
<dbReference type="OrthoDB" id="9787225at2"/>
<feature type="chain" id="PRO_5023081565" description="Peptidoglycan binding domain protein" evidence="1">
    <location>
        <begin position="24"/>
        <end position="480"/>
    </location>
</feature>
<comment type="caution">
    <text evidence="2">The sequence shown here is derived from an EMBL/GenBank/DDBJ whole genome shotgun (WGS) entry which is preliminary data.</text>
</comment>
<dbReference type="InterPro" id="IPR036366">
    <property type="entry name" value="PGBDSf"/>
</dbReference>
<dbReference type="InterPro" id="IPR036365">
    <property type="entry name" value="PGBD-like_sf"/>
</dbReference>
<keyword evidence="3" id="KW-1185">Reference proteome</keyword>
<dbReference type="SUPFAM" id="SSF47090">
    <property type="entry name" value="PGBD-like"/>
    <property type="match status" value="1"/>
</dbReference>
<evidence type="ECO:0000313" key="2">
    <source>
        <dbReference type="EMBL" id="TWT99860.1"/>
    </source>
</evidence>
<dbReference type="Proteomes" id="UP000317421">
    <property type="component" value="Unassembled WGS sequence"/>
</dbReference>
<protein>
    <recommendedName>
        <fullName evidence="4">Peptidoglycan binding domain protein</fullName>
    </recommendedName>
</protein>
<feature type="signal peptide" evidence="1">
    <location>
        <begin position="1"/>
        <end position="23"/>
    </location>
</feature>
<dbReference type="AlphaFoldDB" id="A0A5C6AKB9"/>
<organism evidence="2 3">
    <name type="scientific">Botrimarina colliarenosi</name>
    <dbReference type="NCBI Taxonomy" id="2528001"/>
    <lineage>
        <taxon>Bacteria</taxon>
        <taxon>Pseudomonadati</taxon>
        <taxon>Planctomycetota</taxon>
        <taxon>Planctomycetia</taxon>
        <taxon>Pirellulales</taxon>
        <taxon>Lacipirellulaceae</taxon>
        <taxon>Botrimarina</taxon>
    </lineage>
</organism>
<proteinExistence type="predicted"/>
<evidence type="ECO:0008006" key="4">
    <source>
        <dbReference type="Google" id="ProtNLM"/>
    </source>
</evidence>
<dbReference type="InterPro" id="IPR009045">
    <property type="entry name" value="Zn_M74/Hedgehog-like"/>
</dbReference>
<sequence length="480" mass="49804" precursor="true">MPFRSAATTLALLFLLASSGASAADFEFYGRAGDAIELDFGALPGVAAGATFGGLSTGGFLGHSVYTSSQLSQGSFATDGRLWVLANPRFDTPGQGDVNSTARGFQGRLEGSLVIGGQTKTFAVTVQPGYTGAGDGAVLQSFERVNRTANNPLYVAQQQQRLRYFGFVAEGGSPVAVSGAFNTATDTAMQTFQAVFDGGVNATQSSSSQADGIVGPTTAAWLNAANAPTWDELIDPDPQVPGTFSLSNLIGDFDILPGGDRSGTTPQPERFGASWALDVFTKGSALAKQTTGVTQMTNGISTLDGYGSGAFHSSHRVGLDIDVHVDSSTWNVGNGSLSFAESQVVQHALAFINAPGTTGVTRVLTSNNDIRNAINAQAPGVAVLDASNGHLNHLHIDVGVPTRIDGLANLPGDFNFDDVVDAADYTVWRDGLGKTLTQADYTVWQANYGAVRGGTAAVAVPEPTGVLLLAAAAFGRRRRR</sequence>
<dbReference type="RefSeq" id="WP_146443222.1">
    <property type="nucleotide sequence ID" value="NZ_SJPR01000001.1"/>
</dbReference>
<reference evidence="2 3" key="1">
    <citation type="submission" date="2019-02" db="EMBL/GenBank/DDBJ databases">
        <title>Deep-cultivation of Planctomycetes and their phenomic and genomic characterization uncovers novel biology.</title>
        <authorList>
            <person name="Wiegand S."/>
            <person name="Jogler M."/>
            <person name="Boedeker C."/>
            <person name="Pinto D."/>
            <person name="Vollmers J."/>
            <person name="Rivas-Marin E."/>
            <person name="Kohn T."/>
            <person name="Peeters S.H."/>
            <person name="Heuer A."/>
            <person name="Rast P."/>
            <person name="Oberbeckmann S."/>
            <person name="Bunk B."/>
            <person name="Jeske O."/>
            <person name="Meyerdierks A."/>
            <person name="Storesund J.E."/>
            <person name="Kallscheuer N."/>
            <person name="Luecker S."/>
            <person name="Lage O.M."/>
            <person name="Pohl T."/>
            <person name="Merkel B.J."/>
            <person name="Hornburger P."/>
            <person name="Mueller R.-W."/>
            <person name="Bruemmer F."/>
            <person name="Labrenz M."/>
            <person name="Spormann A.M."/>
            <person name="Op Den Camp H."/>
            <person name="Overmann J."/>
            <person name="Amann R."/>
            <person name="Jetten M.S.M."/>
            <person name="Mascher T."/>
            <person name="Medema M.H."/>
            <person name="Devos D.P."/>
            <person name="Kaster A.-K."/>
            <person name="Ovreas L."/>
            <person name="Rohde M."/>
            <person name="Galperin M.Y."/>
            <person name="Jogler C."/>
        </authorList>
    </citation>
    <scope>NUCLEOTIDE SEQUENCE [LARGE SCALE GENOMIC DNA]</scope>
    <source>
        <strain evidence="2 3">Pla108</strain>
    </source>
</reference>
<dbReference type="SUPFAM" id="SSF55166">
    <property type="entry name" value="Hedgehog/DD-peptidase"/>
    <property type="match status" value="1"/>
</dbReference>
<accession>A0A5C6AKB9</accession>
<evidence type="ECO:0000313" key="3">
    <source>
        <dbReference type="Proteomes" id="UP000317421"/>
    </source>
</evidence>
<evidence type="ECO:0000256" key="1">
    <source>
        <dbReference type="SAM" id="SignalP"/>
    </source>
</evidence>
<dbReference type="EMBL" id="SJPR01000001">
    <property type="protein sequence ID" value="TWT99860.1"/>
    <property type="molecule type" value="Genomic_DNA"/>
</dbReference>
<keyword evidence="1" id="KW-0732">Signal</keyword>
<dbReference type="Gene3D" id="1.10.101.10">
    <property type="entry name" value="PGBD-like superfamily/PGBD"/>
    <property type="match status" value="1"/>
</dbReference>
<gene>
    <name evidence="2" type="ORF">Pla108_08030</name>
</gene>